<proteinExistence type="predicted"/>
<comment type="caution">
    <text evidence="1">The sequence shown here is derived from an EMBL/GenBank/DDBJ whole genome shotgun (WGS) entry which is preliminary data.</text>
</comment>
<keyword evidence="2" id="KW-1185">Reference proteome</keyword>
<evidence type="ECO:0000313" key="2">
    <source>
        <dbReference type="Proteomes" id="UP000023152"/>
    </source>
</evidence>
<dbReference type="AlphaFoldDB" id="X6LGJ9"/>
<dbReference type="Proteomes" id="UP000023152">
    <property type="component" value="Unassembled WGS sequence"/>
</dbReference>
<sequence>MKQWLSVKQLFVAINILAKAKPTEPLHLSVFEILEYNFGIFDTTNAPASHKTERKSRCTSFEKFMLVPCFNYLSLVIQRIGYQQYLPFSQVFQNIDFGSDKLHSIDNTILEEVLILDLHLRKKNEFPPKISIEKHLINLLQSYPQFADVTVQLLLDNTKFDKIKKSNPWKQLWNRGECWSIFQRLYETQFDKWDAFISKMQQCIEDFTDISATLLRNFTSNEFQSMIVKSPSNVLQFLLFVQQQSSMYVYWYHINTHTHTSFLHK</sequence>
<organism evidence="1 2">
    <name type="scientific">Reticulomyxa filosa</name>
    <dbReference type="NCBI Taxonomy" id="46433"/>
    <lineage>
        <taxon>Eukaryota</taxon>
        <taxon>Sar</taxon>
        <taxon>Rhizaria</taxon>
        <taxon>Retaria</taxon>
        <taxon>Foraminifera</taxon>
        <taxon>Monothalamids</taxon>
        <taxon>Reticulomyxidae</taxon>
        <taxon>Reticulomyxa</taxon>
    </lineage>
</organism>
<gene>
    <name evidence="1" type="ORF">RFI_37196</name>
</gene>
<protein>
    <submittedName>
        <fullName evidence="1">Uncharacterized protein</fullName>
    </submittedName>
</protein>
<reference evidence="1 2" key="1">
    <citation type="journal article" date="2013" name="Curr. Biol.">
        <title>The Genome of the Foraminiferan Reticulomyxa filosa.</title>
        <authorList>
            <person name="Glockner G."/>
            <person name="Hulsmann N."/>
            <person name="Schleicher M."/>
            <person name="Noegel A.A."/>
            <person name="Eichinger L."/>
            <person name="Gallinger C."/>
            <person name="Pawlowski J."/>
            <person name="Sierra R."/>
            <person name="Euteneuer U."/>
            <person name="Pillet L."/>
            <person name="Moustafa A."/>
            <person name="Platzer M."/>
            <person name="Groth M."/>
            <person name="Szafranski K."/>
            <person name="Schliwa M."/>
        </authorList>
    </citation>
    <scope>NUCLEOTIDE SEQUENCE [LARGE SCALE GENOMIC DNA]</scope>
</reference>
<accession>X6LGJ9</accession>
<dbReference type="EMBL" id="ASPP01041555">
    <property type="protein sequence ID" value="ETO00252.1"/>
    <property type="molecule type" value="Genomic_DNA"/>
</dbReference>
<name>X6LGJ9_RETFI</name>
<evidence type="ECO:0000313" key="1">
    <source>
        <dbReference type="EMBL" id="ETO00252.1"/>
    </source>
</evidence>